<dbReference type="Proteomes" id="UP001220256">
    <property type="component" value="Unassembled WGS sequence"/>
</dbReference>
<dbReference type="EMBL" id="JAPVEB010000003">
    <property type="protein sequence ID" value="KAJ5269863.1"/>
    <property type="molecule type" value="Genomic_DNA"/>
</dbReference>
<evidence type="ECO:0000313" key="3">
    <source>
        <dbReference type="Proteomes" id="UP001220256"/>
    </source>
</evidence>
<comment type="caution">
    <text evidence="2">The sequence shown here is derived from an EMBL/GenBank/DDBJ whole genome shotgun (WGS) entry which is preliminary data.</text>
</comment>
<evidence type="ECO:0000313" key="2">
    <source>
        <dbReference type="EMBL" id="KAJ5269863.1"/>
    </source>
</evidence>
<name>A0ABQ8WIU8_PENCH</name>
<feature type="compositionally biased region" description="Basic and acidic residues" evidence="1">
    <location>
        <begin position="9"/>
        <end position="18"/>
    </location>
</feature>
<proteinExistence type="predicted"/>
<feature type="region of interest" description="Disordered" evidence="1">
    <location>
        <begin position="1"/>
        <end position="24"/>
    </location>
</feature>
<evidence type="ECO:0000256" key="1">
    <source>
        <dbReference type="SAM" id="MobiDB-lite"/>
    </source>
</evidence>
<gene>
    <name evidence="2" type="ORF">N7505_005621</name>
</gene>
<organism evidence="2 3">
    <name type="scientific">Penicillium chrysogenum</name>
    <name type="common">Penicillium notatum</name>
    <dbReference type="NCBI Taxonomy" id="5076"/>
    <lineage>
        <taxon>Eukaryota</taxon>
        <taxon>Fungi</taxon>
        <taxon>Dikarya</taxon>
        <taxon>Ascomycota</taxon>
        <taxon>Pezizomycotina</taxon>
        <taxon>Eurotiomycetes</taxon>
        <taxon>Eurotiomycetidae</taxon>
        <taxon>Eurotiales</taxon>
        <taxon>Aspergillaceae</taxon>
        <taxon>Penicillium</taxon>
        <taxon>Penicillium chrysogenum species complex</taxon>
    </lineage>
</organism>
<keyword evidence="3" id="KW-1185">Reference proteome</keyword>
<protein>
    <submittedName>
        <fullName evidence="2">Uncharacterized protein</fullName>
    </submittedName>
</protein>
<reference evidence="2 3" key="1">
    <citation type="journal article" date="2023" name="IMA Fungus">
        <title>Comparative genomic study of the Penicillium genus elucidates a diverse pangenome and 15 lateral gene transfer events.</title>
        <authorList>
            <person name="Petersen C."/>
            <person name="Sorensen T."/>
            <person name="Nielsen M.R."/>
            <person name="Sondergaard T.E."/>
            <person name="Sorensen J.L."/>
            <person name="Fitzpatrick D.A."/>
            <person name="Frisvad J.C."/>
            <person name="Nielsen K.L."/>
        </authorList>
    </citation>
    <scope>NUCLEOTIDE SEQUENCE [LARGE SCALE GENOMIC DNA]</scope>
    <source>
        <strain evidence="2 3">IBT 3361</strain>
    </source>
</reference>
<accession>A0ABQ8WIU8</accession>
<sequence>MAMPLMSEYAREPIRHPPTDGQDAWEKSAITARGFSKRNKELSSGVWVKTGSAGLQMGLSQCWWVRQEAAEL</sequence>